<name>S8CSA7_9LAMI</name>
<proteinExistence type="predicted"/>
<feature type="region of interest" description="Disordered" evidence="1">
    <location>
        <begin position="1"/>
        <end position="50"/>
    </location>
</feature>
<dbReference type="InterPro" id="IPR039624">
    <property type="entry name" value="LEA1/2/D7/KIN2"/>
</dbReference>
<dbReference type="PANTHER" id="PTHR34191:SF23">
    <property type="entry name" value="ABA-INDUCIBLE PROTEIN-LIKE"/>
    <property type="match status" value="1"/>
</dbReference>
<reference evidence="2 3" key="1">
    <citation type="journal article" date="2013" name="BMC Genomics">
        <title>The miniature genome of a carnivorous plant Genlisea aurea contains a low number of genes and short non-coding sequences.</title>
        <authorList>
            <person name="Leushkin E.V."/>
            <person name="Sutormin R.A."/>
            <person name="Nabieva E.R."/>
            <person name="Penin A.A."/>
            <person name="Kondrashov A.S."/>
            <person name="Logacheva M.D."/>
        </authorList>
    </citation>
    <scope>NUCLEOTIDE SEQUENCE [LARGE SCALE GENOMIC DNA]</scope>
</reference>
<sequence length="50" mass="5128">QAEEKSSTVVEKASSAAQSVKESVQEAGHQMQAKGQAAVDAVKNATGINK</sequence>
<dbReference type="EMBL" id="AUSU01002011">
    <property type="protein sequence ID" value="EPS69690.1"/>
    <property type="molecule type" value="Genomic_DNA"/>
</dbReference>
<dbReference type="AlphaFoldDB" id="S8CSA7"/>
<dbReference type="OrthoDB" id="1736743at2759"/>
<dbReference type="PANTHER" id="PTHR34191">
    <property type="entry name" value="LATE EMBRYOGENESIS ABUNDANT PROTEIN (LEA) FAMILY PROTEIN"/>
    <property type="match status" value="1"/>
</dbReference>
<dbReference type="Proteomes" id="UP000015453">
    <property type="component" value="Unassembled WGS sequence"/>
</dbReference>
<evidence type="ECO:0000313" key="2">
    <source>
        <dbReference type="EMBL" id="EPS69690.1"/>
    </source>
</evidence>
<keyword evidence="3" id="KW-1185">Reference proteome</keyword>
<feature type="non-terminal residue" evidence="2">
    <location>
        <position position="1"/>
    </location>
</feature>
<protein>
    <submittedName>
        <fullName evidence="2">Pollen coat-like protein</fullName>
    </submittedName>
</protein>
<organism evidence="2 3">
    <name type="scientific">Genlisea aurea</name>
    <dbReference type="NCBI Taxonomy" id="192259"/>
    <lineage>
        <taxon>Eukaryota</taxon>
        <taxon>Viridiplantae</taxon>
        <taxon>Streptophyta</taxon>
        <taxon>Embryophyta</taxon>
        <taxon>Tracheophyta</taxon>
        <taxon>Spermatophyta</taxon>
        <taxon>Magnoliopsida</taxon>
        <taxon>eudicotyledons</taxon>
        <taxon>Gunneridae</taxon>
        <taxon>Pentapetalae</taxon>
        <taxon>asterids</taxon>
        <taxon>lamiids</taxon>
        <taxon>Lamiales</taxon>
        <taxon>Lentibulariaceae</taxon>
        <taxon>Genlisea</taxon>
    </lineage>
</organism>
<comment type="caution">
    <text evidence="2">The sequence shown here is derived from an EMBL/GenBank/DDBJ whole genome shotgun (WGS) entry which is preliminary data.</text>
</comment>
<evidence type="ECO:0000313" key="3">
    <source>
        <dbReference type="Proteomes" id="UP000015453"/>
    </source>
</evidence>
<accession>S8CSA7</accession>
<evidence type="ECO:0000256" key="1">
    <source>
        <dbReference type="SAM" id="MobiDB-lite"/>
    </source>
</evidence>
<gene>
    <name evidence="2" type="ORF">M569_05076</name>
</gene>